<dbReference type="InterPro" id="IPR007219">
    <property type="entry name" value="XnlR_reg_dom"/>
</dbReference>
<reference evidence="3 4" key="1">
    <citation type="journal article" date="2021" name="Nat. Commun.">
        <title>Genetic determinants of endophytism in the Arabidopsis root mycobiome.</title>
        <authorList>
            <person name="Mesny F."/>
            <person name="Miyauchi S."/>
            <person name="Thiergart T."/>
            <person name="Pickel B."/>
            <person name="Atanasova L."/>
            <person name="Karlsson M."/>
            <person name="Huettel B."/>
            <person name="Barry K.W."/>
            <person name="Haridas S."/>
            <person name="Chen C."/>
            <person name="Bauer D."/>
            <person name="Andreopoulos W."/>
            <person name="Pangilinan J."/>
            <person name="LaButti K."/>
            <person name="Riley R."/>
            <person name="Lipzen A."/>
            <person name="Clum A."/>
            <person name="Drula E."/>
            <person name="Henrissat B."/>
            <person name="Kohler A."/>
            <person name="Grigoriev I.V."/>
            <person name="Martin F.M."/>
            <person name="Hacquard S."/>
        </authorList>
    </citation>
    <scope>NUCLEOTIDE SEQUENCE [LARGE SCALE GENOMIC DNA]</scope>
    <source>
        <strain evidence="3 4">MPI-CAGE-CH-0241</strain>
    </source>
</reference>
<accession>A0A9P8VSY9</accession>
<evidence type="ECO:0000259" key="2">
    <source>
        <dbReference type="SMART" id="SM00906"/>
    </source>
</evidence>
<gene>
    <name evidence="3" type="ORF">B0T10DRAFT_375332</name>
</gene>
<feature type="non-terminal residue" evidence="3">
    <location>
        <position position="405"/>
    </location>
</feature>
<evidence type="ECO:0000313" key="3">
    <source>
        <dbReference type="EMBL" id="KAH6870988.1"/>
    </source>
</evidence>
<protein>
    <recommendedName>
        <fullName evidence="2">Xylanolytic transcriptional activator regulatory domain-containing protein</fullName>
    </recommendedName>
</protein>
<dbReference type="GO" id="GO:0003677">
    <property type="term" value="F:DNA binding"/>
    <property type="evidence" value="ECO:0007669"/>
    <property type="project" value="InterPro"/>
</dbReference>
<dbReference type="InterPro" id="IPR050987">
    <property type="entry name" value="AtrR-like"/>
</dbReference>
<dbReference type="OrthoDB" id="39175at2759"/>
<dbReference type="GO" id="GO:0006351">
    <property type="term" value="P:DNA-templated transcription"/>
    <property type="evidence" value="ECO:0007669"/>
    <property type="project" value="InterPro"/>
</dbReference>
<organism evidence="3 4">
    <name type="scientific">Thelonectria olida</name>
    <dbReference type="NCBI Taxonomy" id="1576542"/>
    <lineage>
        <taxon>Eukaryota</taxon>
        <taxon>Fungi</taxon>
        <taxon>Dikarya</taxon>
        <taxon>Ascomycota</taxon>
        <taxon>Pezizomycotina</taxon>
        <taxon>Sordariomycetes</taxon>
        <taxon>Hypocreomycetidae</taxon>
        <taxon>Hypocreales</taxon>
        <taxon>Nectriaceae</taxon>
        <taxon>Thelonectria</taxon>
    </lineage>
</organism>
<feature type="domain" description="Xylanolytic transcriptional activator regulatory" evidence="2">
    <location>
        <begin position="124"/>
        <end position="198"/>
    </location>
</feature>
<dbReference type="GO" id="GO:0008270">
    <property type="term" value="F:zinc ion binding"/>
    <property type="evidence" value="ECO:0007669"/>
    <property type="project" value="InterPro"/>
</dbReference>
<name>A0A9P8VSY9_9HYPO</name>
<dbReference type="EMBL" id="JAGPYM010000061">
    <property type="protein sequence ID" value="KAH6870988.1"/>
    <property type="molecule type" value="Genomic_DNA"/>
</dbReference>
<dbReference type="Proteomes" id="UP000777438">
    <property type="component" value="Unassembled WGS sequence"/>
</dbReference>
<evidence type="ECO:0000256" key="1">
    <source>
        <dbReference type="ARBA" id="ARBA00023242"/>
    </source>
</evidence>
<dbReference type="GO" id="GO:0003700">
    <property type="term" value="F:DNA-binding transcription factor activity"/>
    <property type="evidence" value="ECO:0007669"/>
    <property type="project" value="InterPro"/>
</dbReference>
<keyword evidence="1" id="KW-0539">Nucleus</keyword>
<feature type="non-terminal residue" evidence="3">
    <location>
        <position position="1"/>
    </location>
</feature>
<sequence length="405" mass="45543">WLECFVIYEEEIGFEYPFLDPTKCRSQLRASTSNTDGCDDANTTHTSLAEIREKSHFENIATLILALVATLAEPEAAEIAMPVVLDIYGPTITKGHLSSLVEDEFIVLMISSIFFFNMDKATLAWRGTGMVLRLLHEGTNPSSYGIRVKPTTRPNPHVNELLYWSAYNLDRRWSFCTGLPFAVQDSEINRRPEFTDGSIVSGNLSRMVEFYKIVAAIRRWILGFPISSPTTAKSTHDLLQSQLSQWYEDLPDNLRLDKHRDNSEVPANGNRGEHKLRLMLYLRANQMRTAIYRAFAIQFGLHSLGCTGIGDMVDISRDTIRVLAGLVHSPAHHTRDTSFSHFFDTALSSLLLAMCLTGSLRSISSSPITPALGAIRHLSTQSPTRTGQRDKWKNLQYAMNDIEAQ</sequence>
<dbReference type="AlphaFoldDB" id="A0A9P8VSY9"/>
<comment type="caution">
    <text evidence="3">The sequence shown here is derived from an EMBL/GenBank/DDBJ whole genome shotgun (WGS) entry which is preliminary data.</text>
</comment>
<dbReference type="SMART" id="SM00906">
    <property type="entry name" value="Fungal_trans"/>
    <property type="match status" value="1"/>
</dbReference>
<keyword evidence="4" id="KW-1185">Reference proteome</keyword>
<dbReference type="PANTHER" id="PTHR46910:SF13">
    <property type="entry name" value="SPECIFIC TRANSCRIPTION FACTOR, PUTATIVE (AFU_ORTHOLOGUE AFUA_4G06190)-RELATED"/>
    <property type="match status" value="1"/>
</dbReference>
<evidence type="ECO:0000313" key="4">
    <source>
        <dbReference type="Proteomes" id="UP000777438"/>
    </source>
</evidence>
<proteinExistence type="predicted"/>
<dbReference type="CDD" id="cd12148">
    <property type="entry name" value="fungal_TF_MHR"/>
    <property type="match status" value="1"/>
</dbReference>
<dbReference type="PANTHER" id="PTHR46910">
    <property type="entry name" value="TRANSCRIPTION FACTOR PDR1"/>
    <property type="match status" value="1"/>
</dbReference>